<sequence length="573" mass="66419">MTRVVKDQGGLSQMFNDDFHTCMFACFLSQEEPKRIDQALKDPSWIKAMQEELLQFKMQKVWVLVDLPHGKRAIARIEAIRLFLAYASFMGFMVYQMDVKSAFLYGTIDEEVYVCQPPGFEDTDHPDKVYKVVKALYGLHQAPKAWYEILANYLLENGFQRGKINQTLFIKKQKRDILLGKQKNDGIFISHDKYVAKILKKLRLTEGKSASTPIDTEKPLLKDPDGKDIDVHIYRSMIGSLMCLTSTRPDIMFTCKKQTVVVTSSTEAEYVAAASCYAQVLWIQNQLLDMTLLLMEKFQLSLKNHLYHLLLHLLHHHNHLKISHKHPRVDTSEDSMMDDDSNQERIIDETNKDDKDEPAEVQEVVDVVTTSKLITKVVTAAKEGNEWLSGILKKNQLHLQSYQQKPNPRIKAKGIMVEEPKPLKKKQQVEMDEEYERKLHAELNKDIDWDVAIYHVKQKAKEDPTKKEQMEEEKSRALQSINETPAQKAAKRRKLNEEVEDLKRHLEIVLDEDDDVYTKATPLATKVPVVDYEIINLNNKPYYKIIRADGTHQLYISFLTLLKNFDREDLEAL</sequence>
<proteinExistence type="predicted"/>
<dbReference type="AlphaFoldDB" id="A0A6L2LDE6"/>
<dbReference type="EMBL" id="BKCJ010004087">
    <property type="protein sequence ID" value="GEU58947.1"/>
    <property type="molecule type" value="Genomic_DNA"/>
</dbReference>
<dbReference type="InterPro" id="IPR013103">
    <property type="entry name" value="RVT_2"/>
</dbReference>
<evidence type="ECO:0000313" key="4">
    <source>
        <dbReference type="EMBL" id="GEU58947.1"/>
    </source>
</evidence>
<protein>
    <recommendedName>
        <fullName evidence="3">Reverse transcriptase Ty1/copia-type domain-containing protein</fullName>
    </recommendedName>
</protein>
<dbReference type="SUPFAM" id="SSF56672">
    <property type="entry name" value="DNA/RNA polymerases"/>
    <property type="match status" value="1"/>
</dbReference>
<comment type="caution">
    <text evidence="4">The sequence shown here is derived from an EMBL/GenBank/DDBJ whole genome shotgun (WGS) entry which is preliminary data.</text>
</comment>
<accession>A0A6L2LDE6</accession>
<keyword evidence="2" id="KW-0812">Transmembrane</keyword>
<dbReference type="PANTHER" id="PTHR11439:SF483">
    <property type="entry name" value="PEPTIDE SYNTHASE GLIP-LIKE, PUTATIVE (AFU_ORTHOLOGUE AFUA_3G12920)-RELATED"/>
    <property type="match status" value="1"/>
</dbReference>
<gene>
    <name evidence="4" type="ORF">Tci_030925</name>
</gene>
<reference evidence="4" key="1">
    <citation type="journal article" date="2019" name="Sci. Rep.">
        <title>Draft genome of Tanacetum cinerariifolium, the natural source of mosquito coil.</title>
        <authorList>
            <person name="Yamashiro T."/>
            <person name="Shiraishi A."/>
            <person name="Satake H."/>
            <person name="Nakayama K."/>
        </authorList>
    </citation>
    <scope>NUCLEOTIDE SEQUENCE</scope>
</reference>
<evidence type="ECO:0000256" key="2">
    <source>
        <dbReference type="SAM" id="Phobius"/>
    </source>
</evidence>
<name>A0A6L2LDE6_TANCI</name>
<feature type="region of interest" description="Disordered" evidence="1">
    <location>
        <begin position="325"/>
        <end position="344"/>
    </location>
</feature>
<evidence type="ECO:0000259" key="3">
    <source>
        <dbReference type="Pfam" id="PF07727"/>
    </source>
</evidence>
<feature type="compositionally biased region" description="Acidic residues" evidence="1">
    <location>
        <begin position="332"/>
        <end position="341"/>
    </location>
</feature>
<keyword evidence="2" id="KW-0472">Membrane</keyword>
<evidence type="ECO:0000256" key="1">
    <source>
        <dbReference type="SAM" id="MobiDB-lite"/>
    </source>
</evidence>
<keyword evidence="2" id="KW-1133">Transmembrane helix</keyword>
<dbReference type="Pfam" id="PF07727">
    <property type="entry name" value="RVT_2"/>
    <property type="match status" value="1"/>
</dbReference>
<feature type="domain" description="Reverse transcriptase Ty1/copia-type" evidence="3">
    <location>
        <begin position="74"/>
        <end position="174"/>
    </location>
</feature>
<dbReference type="InterPro" id="IPR043502">
    <property type="entry name" value="DNA/RNA_pol_sf"/>
</dbReference>
<feature type="transmembrane region" description="Helical" evidence="2">
    <location>
        <begin position="79"/>
        <end position="97"/>
    </location>
</feature>
<organism evidence="4">
    <name type="scientific">Tanacetum cinerariifolium</name>
    <name type="common">Dalmatian daisy</name>
    <name type="synonym">Chrysanthemum cinerariifolium</name>
    <dbReference type="NCBI Taxonomy" id="118510"/>
    <lineage>
        <taxon>Eukaryota</taxon>
        <taxon>Viridiplantae</taxon>
        <taxon>Streptophyta</taxon>
        <taxon>Embryophyta</taxon>
        <taxon>Tracheophyta</taxon>
        <taxon>Spermatophyta</taxon>
        <taxon>Magnoliopsida</taxon>
        <taxon>eudicotyledons</taxon>
        <taxon>Gunneridae</taxon>
        <taxon>Pentapetalae</taxon>
        <taxon>asterids</taxon>
        <taxon>campanulids</taxon>
        <taxon>Asterales</taxon>
        <taxon>Asteraceae</taxon>
        <taxon>Asteroideae</taxon>
        <taxon>Anthemideae</taxon>
        <taxon>Anthemidinae</taxon>
        <taxon>Tanacetum</taxon>
    </lineage>
</organism>
<dbReference type="PANTHER" id="PTHR11439">
    <property type="entry name" value="GAG-POL-RELATED RETROTRANSPOSON"/>
    <property type="match status" value="1"/>
</dbReference>